<name>A0A1V5SDW9_9BACT</name>
<dbReference type="Pfam" id="PF00534">
    <property type="entry name" value="Glycos_transf_1"/>
    <property type="match status" value="1"/>
</dbReference>
<protein>
    <submittedName>
        <fullName evidence="4">Alpha-D-kanosaminyltransferase</fullName>
        <ecNumber evidence="4">2.4.1.301</ecNumber>
    </submittedName>
</protein>
<evidence type="ECO:0000259" key="3">
    <source>
        <dbReference type="Pfam" id="PF13439"/>
    </source>
</evidence>
<evidence type="ECO:0000259" key="2">
    <source>
        <dbReference type="Pfam" id="PF00534"/>
    </source>
</evidence>
<dbReference type="EC" id="2.4.1.301" evidence="4"/>
<proteinExistence type="predicted"/>
<dbReference type="Pfam" id="PF13439">
    <property type="entry name" value="Glyco_transf_4"/>
    <property type="match status" value="1"/>
</dbReference>
<dbReference type="PANTHER" id="PTHR46401:SF2">
    <property type="entry name" value="GLYCOSYLTRANSFERASE WBBK-RELATED"/>
    <property type="match status" value="1"/>
</dbReference>
<dbReference type="AlphaFoldDB" id="A0A1V5SDW9"/>
<dbReference type="Gene3D" id="3.40.50.2000">
    <property type="entry name" value="Glycogen Phosphorylase B"/>
    <property type="match status" value="2"/>
</dbReference>
<dbReference type="Proteomes" id="UP000485367">
    <property type="component" value="Unassembled WGS sequence"/>
</dbReference>
<dbReference type="SUPFAM" id="SSF53756">
    <property type="entry name" value="UDP-Glycosyltransferase/glycogen phosphorylase"/>
    <property type="match status" value="1"/>
</dbReference>
<gene>
    <name evidence="4" type="primary">kanE</name>
    <name evidence="4" type="ORF">BWY43_00510</name>
</gene>
<dbReference type="PANTHER" id="PTHR46401">
    <property type="entry name" value="GLYCOSYLTRANSFERASE WBBK-RELATED"/>
    <property type="match status" value="1"/>
</dbReference>
<dbReference type="GO" id="GO:0016757">
    <property type="term" value="F:glycosyltransferase activity"/>
    <property type="evidence" value="ECO:0007669"/>
    <property type="project" value="UniProtKB-KW"/>
</dbReference>
<dbReference type="CDD" id="cd03809">
    <property type="entry name" value="GT4_MtfB-like"/>
    <property type="match status" value="1"/>
</dbReference>
<organism evidence="4">
    <name type="scientific">candidate division WS2 bacterium ADurb.Bin280</name>
    <dbReference type="NCBI Taxonomy" id="1852829"/>
    <lineage>
        <taxon>Bacteria</taxon>
        <taxon>candidate division WS2</taxon>
    </lineage>
</organism>
<dbReference type="GO" id="GO:0009103">
    <property type="term" value="P:lipopolysaccharide biosynthetic process"/>
    <property type="evidence" value="ECO:0007669"/>
    <property type="project" value="TreeGrafter"/>
</dbReference>
<keyword evidence="4" id="KW-0328">Glycosyltransferase</keyword>
<dbReference type="EMBL" id="MWBO01000031">
    <property type="protein sequence ID" value="OQA52443.1"/>
    <property type="molecule type" value="Genomic_DNA"/>
</dbReference>
<keyword evidence="1 4" id="KW-0808">Transferase</keyword>
<dbReference type="InterPro" id="IPR028098">
    <property type="entry name" value="Glyco_trans_4-like_N"/>
</dbReference>
<reference evidence="4" key="1">
    <citation type="submission" date="2017-02" db="EMBL/GenBank/DDBJ databases">
        <title>Delving into the versatile metabolic prowess of the omnipresent phylum Bacteroidetes.</title>
        <authorList>
            <person name="Nobu M.K."/>
            <person name="Mei R."/>
            <person name="Narihiro T."/>
            <person name="Kuroda K."/>
            <person name="Liu W.-T."/>
        </authorList>
    </citation>
    <scope>NUCLEOTIDE SEQUENCE</scope>
    <source>
        <strain evidence="4">ADurb.Bin280</strain>
    </source>
</reference>
<evidence type="ECO:0000313" key="4">
    <source>
        <dbReference type="EMBL" id="OQA52443.1"/>
    </source>
</evidence>
<sequence length="382" mass="43893">MDSIKRILFDGRFLSLSHAGIGRYSCELLKHLLPLDTKQKYLLLVGSGATLDPKLKELLVDRENPVDVIETQATHYSLSEQLVLPRLLDSLKLDLVHFPHFNHPVYYRGKFVATIHDLTLSQFARQSPFAKRIAYQYVMGHAARKSERVLTVSNYVNKQLVKTFNLKKEKVITTYNGVDEQFCNTKDKSSSELFEKYNLKNPYLLYVGQWREHKNLVRLVEAFYQIANDKRWQGKLDLVFAGRVDPKFPNLVKRINELSLSDSVKFTGFVEDEDLPAIYANAEAFVFPSLAEGFGIPGLEAQSCGTPLIASDREFFKEIYSTGAHYFDPENVSDIAEKISQVLDDKALKKSIVQRGYDNIKRFNWNLTATKTLEVYREIVYK</sequence>
<dbReference type="InterPro" id="IPR001296">
    <property type="entry name" value="Glyco_trans_1"/>
</dbReference>
<comment type="caution">
    <text evidence="4">The sequence shown here is derived from an EMBL/GenBank/DDBJ whole genome shotgun (WGS) entry which is preliminary data.</text>
</comment>
<evidence type="ECO:0000256" key="1">
    <source>
        <dbReference type="ARBA" id="ARBA00022679"/>
    </source>
</evidence>
<accession>A0A1V5SDW9</accession>
<feature type="domain" description="Glycosyltransferase subfamily 4-like N-terminal" evidence="3">
    <location>
        <begin position="70"/>
        <end position="181"/>
    </location>
</feature>
<feature type="domain" description="Glycosyl transferase family 1" evidence="2">
    <location>
        <begin position="196"/>
        <end position="357"/>
    </location>
</feature>